<proteinExistence type="inferred from homology"/>
<evidence type="ECO:0000256" key="9">
    <source>
        <dbReference type="ARBA" id="ARBA00039733"/>
    </source>
</evidence>
<evidence type="ECO:0000256" key="10">
    <source>
        <dbReference type="SAM" id="Phobius"/>
    </source>
</evidence>
<dbReference type="Pfam" id="PF00344">
    <property type="entry name" value="SecY"/>
    <property type="match status" value="1"/>
</dbReference>
<dbReference type="FunFam" id="1.10.3370.10:FF:000001">
    <property type="entry name" value="Preprotein translocase subunit SecY"/>
    <property type="match status" value="1"/>
</dbReference>
<dbReference type="PRINTS" id="PR00303">
    <property type="entry name" value="SECYTRNLCASE"/>
</dbReference>
<dbReference type="PROSITE" id="PS00756">
    <property type="entry name" value="SECY_2"/>
    <property type="match status" value="1"/>
</dbReference>
<evidence type="ECO:0000256" key="8">
    <source>
        <dbReference type="ARBA" id="ARBA00023136"/>
    </source>
</evidence>
<keyword evidence="6 10" id="KW-1133">Transmembrane helix</keyword>
<evidence type="ECO:0000256" key="6">
    <source>
        <dbReference type="ARBA" id="ARBA00022989"/>
    </source>
</evidence>
<feature type="transmembrane region" description="Helical" evidence="10">
    <location>
        <begin position="189"/>
        <end position="207"/>
    </location>
</feature>
<evidence type="ECO:0000256" key="2">
    <source>
        <dbReference type="ARBA" id="ARBA00005751"/>
    </source>
</evidence>
<keyword evidence="8 10" id="KW-0472">Membrane</keyword>
<dbReference type="EMBL" id="UOGD01000256">
    <property type="protein sequence ID" value="VAX23688.1"/>
    <property type="molecule type" value="Genomic_DNA"/>
</dbReference>
<feature type="transmembrane region" description="Helical" evidence="10">
    <location>
        <begin position="403"/>
        <end position="420"/>
    </location>
</feature>
<feature type="transmembrane region" description="Helical" evidence="10">
    <location>
        <begin position="219"/>
        <end position="240"/>
    </location>
</feature>
<evidence type="ECO:0000256" key="3">
    <source>
        <dbReference type="ARBA" id="ARBA00022448"/>
    </source>
</evidence>
<dbReference type="SUPFAM" id="SSF103491">
    <property type="entry name" value="Preprotein translocase SecY subunit"/>
    <property type="match status" value="1"/>
</dbReference>
<evidence type="ECO:0000256" key="4">
    <source>
        <dbReference type="ARBA" id="ARBA00022692"/>
    </source>
</evidence>
<evidence type="ECO:0000313" key="11">
    <source>
        <dbReference type="EMBL" id="VAX23688.1"/>
    </source>
</evidence>
<name>A0A3B1CI89_9ZZZZ</name>
<feature type="transmembrane region" description="Helical" evidence="10">
    <location>
        <begin position="21"/>
        <end position="39"/>
    </location>
</feature>
<feature type="transmembrane region" description="Helical" evidence="10">
    <location>
        <begin position="317"/>
        <end position="337"/>
    </location>
</feature>
<dbReference type="InterPro" id="IPR026593">
    <property type="entry name" value="SecY"/>
</dbReference>
<dbReference type="InterPro" id="IPR002208">
    <property type="entry name" value="SecY/SEC61-alpha"/>
</dbReference>
<feature type="transmembrane region" description="Helical" evidence="10">
    <location>
        <begin position="369"/>
        <end position="391"/>
    </location>
</feature>
<sequence length="449" mass="49292">MANLQETFRNIFKIHELRQRILYTLALLVVVRVGAHITLPGVDSYLLSEAMANKTSDNLLGLYDLFAGGAFRNAAIFALGIMPYISASIILQLGGAVIPYFQKLQREGEEGRKKITQLTRYGTVAISFFQALGVVTGVINNLSFNGVPVVPADVQGFGFVFTSVMILVAGTVFMMWIGEQITDKGIGNGISLIIFIGIINRFPFAVLDEYRLIASGTRNIVIEIVILTLMVLIIAGIVLVTEGTRRIPVQYAKRVVGRKVYGGVTQYIPLKVNTAGVMPIIFAQAIMFIPSTVLSFFPDNEFLQSVSAHFNYTSFTYSFIYGLMIVFFTYFYTAIAFNPQDVAENMKKQGGFIPGIRPGKQTSEFIDNILTKITLPGSIFLALIAIMPAFISKLGVSGSFAQFFGGTSLLIIVGVALDTLQQIESHLLMRHYDGFMKSGKMRGRRGGGI</sequence>
<keyword evidence="7" id="KW-0811">Translocation</keyword>
<feature type="transmembrane region" description="Helical" evidence="10">
    <location>
        <begin position="276"/>
        <end position="297"/>
    </location>
</feature>
<keyword evidence="5" id="KW-0653">Protein transport</keyword>
<evidence type="ECO:0000256" key="7">
    <source>
        <dbReference type="ARBA" id="ARBA00023010"/>
    </source>
</evidence>
<dbReference type="AlphaFoldDB" id="A0A3B1CI89"/>
<comment type="subcellular location">
    <subcellularLocation>
        <location evidence="1">Membrane</location>
        <topology evidence="1">Multi-pass membrane protein</topology>
    </subcellularLocation>
</comment>
<reference evidence="11" key="1">
    <citation type="submission" date="2018-06" db="EMBL/GenBank/DDBJ databases">
        <authorList>
            <person name="Zhirakovskaya E."/>
        </authorList>
    </citation>
    <scope>NUCLEOTIDE SEQUENCE</scope>
</reference>
<dbReference type="PIRSF" id="PIRSF004557">
    <property type="entry name" value="SecY"/>
    <property type="match status" value="1"/>
</dbReference>
<dbReference type="NCBIfam" id="TIGR00967">
    <property type="entry name" value="3a0501s007"/>
    <property type="match status" value="1"/>
</dbReference>
<dbReference type="PANTHER" id="PTHR10906">
    <property type="entry name" value="SECY/SEC61-ALPHA FAMILY MEMBER"/>
    <property type="match status" value="1"/>
</dbReference>
<keyword evidence="3" id="KW-0813">Transport</keyword>
<dbReference type="Gene3D" id="1.10.3370.10">
    <property type="entry name" value="SecY subunit domain"/>
    <property type="match status" value="1"/>
</dbReference>
<evidence type="ECO:0000256" key="5">
    <source>
        <dbReference type="ARBA" id="ARBA00022927"/>
    </source>
</evidence>
<gene>
    <name evidence="11" type="ORF">MNBD_IGNAVI01-2389</name>
</gene>
<feature type="transmembrane region" description="Helical" evidence="10">
    <location>
        <begin position="121"/>
        <end position="144"/>
    </location>
</feature>
<evidence type="ECO:0000256" key="1">
    <source>
        <dbReference type="ARBA" id="ARBA00004141"/>
    </source>
</evidence>
<dbReference type="GO" id="GO:0015031">
    <property type="term" value="P:protein transport"/>
    <property type="evidence" value="ECO:0007669"/>
    <property type="project" value="UniProtKB-KW"/>
</dbReference>
<dbReference type="HAMAP" id="MF_01465">
    <property type="entry name" value="SecY"/>
    <property type="match status" value="1"/>
</dbReference>
<keyword evidence="4 10" id="KW-0812">Transmembrane</keyword>
<dbReference type="GO" id="GO:0016020">
    <property type="term" value="C:membrane"/>
    <property type="evidence" value="ECO:0007669"/>
    <property type="project" value="UniProtKB-SubCell"/>
</dbReference>
<dbReference type="InterPro" id="IPR030659">
    <property type="entry name" value="SecY_CS"/>
</dbReference>
<dbReference type="InterPro" id="IPR023201">
    <property type="entry name" value="SecY_dom_sf"/>
</dbReference>
<feature type="transmembrane region" description="Helical" evidence="10">
    <location>
        <begin position="74"/>
        <end position="101"/>
    </location>
</feature>
<protein>
    <recommendedName>
        <fullName evidence="9">Protein translocase subunit SecY</fullName>
    </recommendedName>
</protein>
<feature type="transmembrane region" description="Helical" evidence="10">
    <location>
        <begin position="156"/>
        <end position="177"/>
    </location>
</feature>
<accession>A0A3B1CI89</accession>
<organism evidence="11">
    <name type="scientific">hydrothermal vent metagenome</name>
    <dbReference type="NCBI Taxonomy" id="652676"/>
    <lineage>
        <taxon>unclassified sequences</taxon>
        <taxon>metagenomes</taxon>
        <taxon>ecological metagenomes</taxon>
    </lineage>
</organism>
<comment type="similarity">
    <text evidence="2">Belongs to the SecY/SEC61-alpha family.</text>
</comment>